<accession>A0ABT9PK36</accession>
<keyword evidence="1" id="KW-0812">Transmembrane</keyword>
<gene>
    <name evidence="3" type="ORF">J2S45_001759</name>
</gene>
<keyword evidence="4" id="KW-1185">Reference proteome</keyword>
<comment type="caution">
    <text evidence="3">The sequence shown here is derived from an EMBL/GenBank/DDBJ whole genome shotgun (WGS) entry which is preliminary data.</text>
</comment>
<dbReference type="SMART" id="SM00858">
    <property type="entry name" value="SAF"/>
    <property type="match status" value="1"/>
</dbReference>
<dbReference type="Pfam" id="PF08666">
    <property type="entry name" value="SAF"/>
    <property type="match status" value="1"/>
</dbReference>
<dbReference type="Proteomes" id="UP001230145">
    <property type="component" value="Unassembled WGS sequence"/>
</dbReference>
<sequence>MTILTHVPWKDPRLAIGVILIAGGGVAGSILLGGESSVPLLRASAPIAEGSVLSESQFVVAELPERVGKDYVRSGQIPDGAVAAHGIEAGDLLPSSAIGEPGGLLDVTIPLIVAPASSVAVGSQVDVWRVQNATINTAPGARLIAQGAVLVSVEAGGVGAQATAQIRVEPADVPGILEVLGTQDGLAIVGKAG</sequence>
<evidence type="ECO:0000313" key="3">
    <source>
        <dbReference type="EMBL" id="MDP9833080.1"/>
    </source>
</evidence>
<evidence type="ECO:0000256" key="1">
    <source>
        <dbReference type="SAM" id="Phobius"/>
    </source>
</evidence>
<protein>
    <recommendedName>
        <fullName evidence="2">SAF domain-containing protein</fullName>
    </recommendedName>
</protein>
<keyword evidence="1" id="KW-0472">Membrane</keyword>
<dbReference type="EMBL" id="JAUSQL010000001">
    <property type="protein sequence ID" value="MDP9833080.1"/>
    <property type="molecule type" value="Genomic_DNA"/>
</dbReference>
<feature type="domain" description="SAF" evidence="2">
    <location>
        <begin position="38"/>
        <end position="99"/>
    </location>
</feature>
<dbReference type="RefSeq" id="WP_307635162.1">
    <property type="nucleotide sequence ID" value="NZ_JAUSQL010000001.1"/>
</dbReference>
<organism evidence="3 4">
    <name type="scientific">Trueperella abortisuis</name>
    <dbReference type="NCBI Taxonomy" id="445930"/>
    <lineage>
        <taxon>Bacteria</taxon>
        <taxon>Bacillati</taxon>
        <taxon>Actinomycetota</taxon>
        <taxon>Actinomycetes</taxon>
        <taxon>Actinomycetales</taxon>
        <taxon>Actinomycetaceae</taxon>
        <taxon>Trueperella</taxon>
    </lineage>
</organism>
<keyword evidence="1" id="KW-1133">Transmembrane helix</keyword>
<evidence type="ECO:0000313" key="4">
    <source>
        <dbReference type="Proteomes" id="UP001230145"/>
    </source>
</evidence>
<dbReference type="InterPro" id="IPR013974">
    <property type="entry name" value="SAF"/>
</dbReference>
<proteinExistence type="predicted"/>
<name>A0ABT9PK36_9ACTO</name>
<feature type="transmembrane region" description="Helical" evidence="1">
    <location>
        <begin position="14"/>
        <end position="34"/>
    </location>
</feature>
<evidence type="ECO:0000259" key="2">
    <source>
        <dbReference type="SMART" id="SM00858"/>
    </source>
</evidence>
<reference evidence="3 4" key="1">
    <citation type="submission" date="2023-07" db="EMBL/GenBank/DDBJ databases">
        <title>Sequencing the genomes of 1000 actinobacteria strains.</title>
        <authorList>
            <person name="Klenk H.-P."/>
        </authorList>
    </citation>
    <scope>NUCLEOTIDE SEQUENCE [LARGE SCALE GENOMIC DNA]</scope>
    <source>
        <strain evidence="3 4">DSM 19515</strain>
    </source>
</reference>